<dbReference type="GO" id="GO:0016301">
    <property type="term" value="F:kinase activity"/>
    <property type="evidence" value="ECO:0007669"/>
    <property type="project" value="UniProtKB-KW"/>
</dbReference>
<dbReference type="PIRSF" id="PIRSF004884">
    <property type="entry name" value="Sugar_kin_arch"/>
    <property type="match status" value="1"/>
</dbReference>
<dbReference type="GO" id="GO:0005524">
    <property type="term" value="F:ATP binding"/>
    <property type="evidence" value="ECO:0007669"/>
    <property type="project" value="InterPro"/>
</dbReference>
<name>A0A517MWA1_9BACT</name>
<feature type="domain" description="GHMP kinase C-terminal" evidence="4">
    <location>
        <begin position="208"/>
        <end position="288"/>
    </location>
</feature>
<reference evidence="5 6" key="1">
    <citation type="submission" date="2019-02" db="EMBL/GenBank/DDBJ databases">
        <title>Deep-cultivation of Planctomycetes and their phenomic and genomic characterization uncovers novel biology.</title>
        <authorList>
            <person name="Wiegand S."/>
            <person name="Jogler M."/>
            <person name="Boedeker C."/>
            <person name="Pinto D."/>
            <person name="Vollmers J."/>
            <person name="Rivas-Marin E."/>
            <person name="Kohn T."/>
            <person name="Peeters S.H."/>
            <person name="Heuer A."/>
            <person name="Rast P."/>
            <person name="Oberbeckmann S."/>
            <person name="Bunk B."/>
            <person name="Jeske O."/>
            <person name="Meyerdierks A."/>
            <person name="Storesund J.E."/>
            <person name="Kallscheuer N."/>
            <person name="Luecker S."/>
            <person name="Lage O.M."/>
            <person name="Pohl T."/>
            <person name="Merkel B.J."/>
            <person name="Hornburger P."/>
            <person name="Mueller R.-W."/>
            <person name="Bruemmer F."/>
            <person name="Labrenz M."/>
            <person name="Spormann A.M."/>
            <person name="Op den Camp H."/>
            <person name="Overmann J."/>
            <person name="Amann R."/>
            <person name="Jetten M.S.M."/>
            <person name="Mascher T."/>
            <person name="Medema M.H."/>
            <person name="Devos D.P."/>
            <person name="Kaster A.-K."/>
            <person name="Ovreas L."/>
            <person name="Rohde M."/>
            <person name="Galperin M.Y."/>
            <person name="Jogler C."/>
        </authorList>
    </citation>
    <scope>NUCLEOTIDE SEQUENCE [LARGE SCALE GENOMIC DNA]</scope>
    <source>
        <strain evidence="5 6">HG15A2</strain>
    </source>
</reference>
<evidence type="ECO:0000259" key="3">
    <source>
        <dbReference type="Pfam" id="PF00288"/>
    </source>
</evidence>
<dbReference type="InterPro" id="IPR004422">
    <property type="entry name" value="RFAP_synthase"/>
</dbReference>
<dbReference type="RefSeq" id="WP_218932523.1">
    <property type="nucleotide sequence ID" value="NZ_CP036263.1"/>
</dbReference>
<dbReference type="AlphaFoldDB" id="A0A517MWA1"/>
<evidence type="ECO:0000256" key="1">
    <source>
        <dbReference type="ARBA" id="ARBA00022679"/>
    </source>
</evidence>
<dbReference type="InterPro" id="IPR020568">
    <property type="entry name" value="Ribosomal_Su5_D2-typ_SF"/>
</dbReference>
<keyword evidence="2" id="KW-0418">Kinase</keyword>
<dbReference type="InterPro" id="IPR013750">
    <property type="entry name" value="GHMP_kinase_C_dom"/>
</dbReference>
<keyword evidence="6" id="KW-1185">Reference proteome</keyword>
<evidence type="ECO:0000256" key="2">
    <source>
        <dbReference type="ARBA" id="ARBA00022777"/>
    </source>
</evidence>
<organism evidence="5 6">
    <name type="scientific">Adhaeretor mobilis</name>
    <dbReference type="NCBI Taxonomy" id="1930276"/>
    <lineage>
        <taxon>Bacteria</taxon>
        <taxon>Pseudomonadati</taxon>
        <taxon>Planctomycetota</taxon>
        <taxon>Planctomycetia</taxon>
        <taxon>Pirellulales</taxon>
        <taxon>Lacipirellulaceae</taxon>
        <taxon>Adhaeretor</taxon>
    </lineage>
</organism>
<feature type="domain" description="GHMP kinase N-terminal" evidence="3">
    <location>
        <begin position="59"/>
        <end position="129"/>
    </location>
</feature>
<dbReference type="Pfam" id="PF00288">
    <property type="entry name" value="GHMP_kinases_N"/>
    <property type="match status" value="1"/>
</dbReference>
<gene>
    <name evidence="5" type="ORF">HG15A2_24450</name>
</gene>
<dbReference type="KEGG" id="amob:HG15A2_24450"/>
<proteinExistence type="predicted"/>
<keyword evidence="1" id="KW-0808">Transferase</keyword>
<evidence type="ECO:0000313" key="5">
    <source>
        <dbReference type="EMBL" id="QDS99153.1"/>
    </source>
</evidence>
<sequence length="314" mass="33625">MLAPCRLHFGLMRFGVSGGQQRSYGGLGLMVKQQRVVIEVARAKQWSTSGPHGERVIGYAQRVTKRIGEGTNPLQIAVSEAPREHIGLGVGTQLALSTAAGVLQLFGHEVPPVAELAQLVGRGNRSAVGAHGFEQGGLILENGFTQPDSLGELTKRVGVPREWRFVLATIPTNKAIHGLAEQTAFDEVPAIPETTTATLLRLAIEEILPAAERNDCERFGAALYEYGYRAGECFKSVQGGAYATKELAVAVARLRELGVQGVGQSSWGPTLYAVVENSELAEELLAEIGPMAEFKGAVLQIIEPNNRGASFTRN</sequence>
<dbReference type="Pfam" id="PF08544">
    <property type="entry name" value="GHMP_kinases_C"/>
    <property type="match status" value="1"/>
</dbReference>
<evidence type="ECO:0000313" key="6">
    <source>
        <dbReference type="Proteomes" id="UP000319852"/>
    </source>
</evidence>
<dbReference type="InterPro" id="IPR006204">
    <property type="entry name" value="GHMP_kinase_N_dom"/>
</dbReference>
<evidence type="ECO:0000259" key="4">
    <source>
        <dbReference type="Pfam" id="PF08544"/>
    </source>
</evidence>
<dbReference type="PANTHER" id="PTHR20861">
    <property type="entry name" value="HOMOSERINE/4-DIPHOSPHOCYTIDYL-2-C-METHYL-D-ERYTHRITOL KINASE"/>
    <property type="match status" value="1"/>
</dbReference>
<accession>A0A517MWA1</accession>
<protein>
    <submittedName>
        <fullName evidence="5">Uncharacterized protein</fullName>
    </submittedName>
</protein>
<dbReference type="PANTHER" id="PTHR20861:SF6">
    <property type="entry name" value="BETA-RIBOFURANOSYLPHENOL 5'-PHOSPHATE SYNTHASE"/>
    <property type="match status" value="1"/>
</dbReference>
<dbReference type="Proteomes" id="UP000319852">
    <property type="component" value="Chromosome"/>
</dbReference>
<dbReference type="SUPFAM" id="SSF54211">
    <property type="entry name" value="Ribosomal protein S5 domain 2-like"/>
    <property type="match status" value="1"/>
</dbReference>
<dbReference type="EMBL" id="CP036263">
    <property type="protein sequence ID" value="QDS99153.1"/>
    <property type="molecule type" value="Genomic_DNA"/>
</dbReference>